<gene>
    <name evidence="1" type="ORF">UFOPK1740_00233</name>
</gene>
<dbReference type="EMBL" id="CAEZTU010000006">
    <property type="protein sequence ID" value="CAB4570976.1"/>
    <property type="molecule type" value="Genomic_DNA"/>
</dbReference>
<dbReference type="AlphaFoldDB" id="A0A6J6E586"/>
<organism evidence="1">
    <name type="scientific">freshwater metagenome</name>
    <dbReference type="NCBI Taxonomy" id="449393"/>
    <lineage>
        <taxon>unclassified sequences</taxon>
        <taxon>metagenomes</taxon>
        <taxon>ecological metagenomes</taxon>
    </lineage>
</organism>
<accession>A0A6J6E586</accession>
<protein>
    <submittedName>
        <fullName evidence="1">Unannotated protein</fullName>
    </submittedName>
</protein>
<dbReference type="Gene3D" id="3.90.1200.10">
    <property type="match status" value="1"/>
</dbReference>
<name>A0A6J6E586_9ZZZZ</name>
<proteinExistence type="predicted"/>
<reference evidence="1" key="1">
    <citation type="submission" date="2020-05" db="EMBL/GenBank/DDBJ databases">
        <authorList>
            <person name="Chiriac C."/>
            <person name="Salcher M."/>
            <person name="Ghai R."/>
            <person name="Kavagutti S V."/>
        </authorList>
    </citation>
    <scope>NUCLEOTIDE SEQUENCE</scope>
</reference>
<sequence length="383" mass="43969">MGDMGIIDLGAGKEVRITHTPELALKFEPEDLSGLAKWAVELINNKQDIPGFRSQSVNKIIIGNEEPEYIEVDQSNSSFRYGNYLVKIRKKLDLTNRSIRVLSALSKSRFENTPKYFGHVELEVFDKSVEFITVYEFIENSTDGWTWAPQKLVSKDLYWVNQLGQICAEMHRDLKPIAIDENINYLEVSENLINDLANDYKKPENYDFQDYPDPDEVFELWQELSNRYFTKLKQKKDRLSFSNKNNQMTHGDFHVGQILKVKENYLIIDFDGSPVLQAETKNGGAPVESDVAHFLTSIALAARVGERVNKLGYGQLNEVVKSAQDAFLLSYQDQARSLGLSPLDLGLVEYLSLRQYLFEIIYAQKYLPRWIYAPVISLQQELG</sequence>
<evidence type="ECO:0000313" key="1">
    <source>
        <dbReference type="EMBL" id="CAB4570976.1"/>
    </source>
</evidence>
<dbReference type="InterPro" id="IPR011009">
    <property type="entry name" value="Kinase-like_dom_sf"/>
</dbReference>
<dbReference type="SUPFAM" id="SSF56112">
    <property type="entry name" value="Protein kinase-like (PK-like)"/>
    <property type="match status" value="1"/>
</dbReference>